<name>A0ABT7P3M4_MYCIT</name>
<reference evidence="2" key="1">
    <citation type="submission" date="2023-06" db="EMBL/GenBank/DDBJ databases">
        <title>Itaconate inhibition of nontuberculous mycobacteria.</title>
        <authorList>
            <person name="Breen P."/>
            <person name="Zimbric M."/>
            <person name="Caverly L."/>
        </authorList>
    </citation>
    <scope>NUCLEOTIDE SEQUENCE</scope>
    <source>
        <strain evidence="2">FLAC1071</strain>
    </source>
</reference>
<feature type="compositionally biased region" description="Polar residues" evidence="1">
    <location>
        <begin position="89"/>
        <end position="99"/>
    </location>
</feature>
<protein>
    <submittedName>
        <fullName evidence="2">DUF6036 family nucleotidyltransferase</fullName>
    </submittedName>
</protein>
<accession>A0ABT7P3M4</accession>
<evidence type="ECO:0000256" key="1">
    <source>
        <dbReference type="SAM" id="MobiDB-lite"/>
    </source>
</evidence>
<dbReference type="Proteomes" id="UP001529272">
    <property type="component" value="Unassembled WGS sequence"/>
</dbReference>
<reference evidence="2" key="2">
    <citation type="submission" date="2023-06" db="EMBL/GenBank/DDBJ databases">
        <authorList>
            <person name="Spilker T."/>
        </authorList>
    </citation>
    <scope>NUCLEOTIDE SEQUENCE</scope>
    <source>
        <strain evidence="2">FLAC1071</strain>
    </source>
</reference>
<feature type="region of interest" description="Disordered" evidence="1">
    <location>
        <begin position="75"/>
        <end position="118"/>
    </location>
</feature>
<dbReference type="RefSeq" id="WP_232527004.1">
    <property type="nucleotide sequence ID" value="NZ_CP012886.2"/>
</dbReference>
<sequence length="118" mass="13129">MNADEIRQLLTALDKELQRKGKAATIFIVGGAAMALAYNADRATDDVDATFQPRDVVLDAAETVAAEAKTWGYRHHRTTTRPNTHYRGQTLTTAVSGQQLKPPRPRRGRPHEPMLARH</sequence>
<evidence type="ECO:0000313" key="3">
    <source>
        <dbReference type="Proteomes" id="UP001529272"/>
    </source>
</evidence>
<dbReference type="EMBL" id="JASZZX010000016">
    <property type="protein sequence ID" value="MDM3927849.1"/>
    <property type="molecule type" value="Genomic_DNA"/>
</dbReference>
<keyword evidence="3" id="KW-1185">Reference proteome</keyword>
<gene>
    <name evidence="2" type="ORF">QRB35_17710</name>
</gene>
<comment type="caution">
    <text evidence="2">The sequence shown here is derived from an EMBL/GenBank/DDBJ whole genome shotgun (WGS) entry which is preliminary data.</text>
</comment>
<organism evidence="2 3">
    <name type="scientific">Mycobacterium intracellulare subsp. chimaera</name>
    <dbReference type="NCBI Taxonomy" id="222805"/>
    <lineage>
        <taxon>Bacteria</taxon>
        <taxon>Bacillati</taxon>
        <taxon>Actinomycetota</taxon>
        <taxon>Actinomycetes</taxon>
        <taxon>Mycobacteriales</taxon>
        <taxon>Mycobacteriaceae</taxon>
        <taxon>Mycobacterium</taxon>
        <taxon>Mycobacterium avium complex (MAC)</taxon>
    </lineage>
</organism>
<proteinExistence type="predicted"/>
<evidence type="ECO:0000313" key="2">
    <source>
        <dbReference type="EMBL" id="MDM3927849.1"/>
    </source>
</evidence>